<evidence type="ECO:0000313" key="1">
    <source>
        <dbReference type="EMBL" id="MDQ2066156.1"/>
    </source>
</evidence>
<name>A0ABU0VWL3_9RHOB</name>
<proteinExistence type="predicted"/>
<evidence type="ECO:0000313" key="2">
    <source>
        <dbReference type="Proteomes" id="UP001239680"/>
    </source>
</evidence>
<accession>A0ABU0VWL3</accession>
<comment type="caution">
    <text evidence="1">The sequence shown here is derived from an EMBL/GenBank/DDBJ whole genome shotgun (WGS) entry which is preliminary data.</text>
</comment>
<sequence length="79" mass="8749">MQLLLDYAAADPAAWQQDFDARAEMRAAAGLSLLQIWRDEANGAVVCLFELRDRSGAEEWLKVEGELHGAGTARFLKTL</sequence>
<dbReference type="RefSeq" id="WP_306679848.1">
    <property type="nucleotide sequence ID" value="NZ_JAVDBT010000005.1"/>
</dbReference>
<organism evidence="1 2">
    <name type="scientific">Pseudogemmobacter lacusdianii</name>
    <dbReference type="NCBI Taxonomy" id="3069608"/>
    <lineage>
        <taxon>Bacteria</taxon>
        <taxon>Pseudomonadati</taxon>
        <taxon>Pseudomonadota</taxon>
        <taxon>Alphaproteobacteria</taxon>
        <taxon>Rhodobacterales</taxon>
        <taxon>Paracoccaceae</taxon>
        <taxon>Pseudogemmobacter</taxon>
    </lineage>
</organism>
<reference evidence="1 2" key="1">
    <citation type="submission" date="2023-08" db="EMBL/GenBank/DDBJ databases">
        <title>Characterization of two Paracoccaceae strains isolated from Phycosphere and proposal of Xinfangfangia lacusdiani sp. nov.</title>
        <authorList>
            <person name="Deng Y."/>
            <person name="Zhang Y.Q."/>
        </authorList>
    </citation>
    <scope>NUCLEOTIDE SEQUENCE [LARGE SCALE GENOMIC DNA]</scope>
    <source>
        <strain evidence="1 2">CPCC 101601</strain>
    </source>
</reference>
<protein>
    <submittedName>
        <fullName evidence="1">Uncharacterized protein</fullName>
    </submittedName>
</protein>
<dbReference type="Proteomes" id="UP001239680">
    <property type="component" value="Unassembled WGS sequence"/>
</dbReference>
<gene>
    <name evidence="1" type="ORF">Q9295_07220</name>
</gene>
<dbReference type="EMBL" id="JAVDBT010000005">
    <property type="protein sequence ID" value="MDQ2066156.1"/>
    <property type="molecule type" value="Genomic_DNA"/>
</dbReference>
<keyword evidence="2" id="KW-1185">Reference proteome</keyword>